<feature type="transmembrane region" description="Helical" evidence="9">
    <location>
        <begin position="262"/>
        <end position="280"/>
    </location>
</feature>
<evidence type="ECO:0000256" key="6">
    <source>
        <dbReference type="ARBA" id="ARBA00022692"/>
    </source>
</evidence>
<feature type="transmembrane region" description="Helical" evidence="9">
    <location>
        <begin position="81"/>
        <end position="103"/>
    </location>
</feature>
<dbReference type="PROSITE" id="PS51012">
    <property type="entry name" value="ABC_TM2"/>
    <property type="match status" value="1"/>
</dbReference>
<accession>A0ABP9WF42</accession>
<evidence type="ECO:0000256" key="2">
    <source>
        <dbReference type="ARBA" id="ARBA00007783"/>
    </source>
</evidence>
<dbReference type="PANTHER" id="PTHR30413">
    <property type="entry name" value="INNER MEMBRANE TRANSPORT PERMEASE"/>
    <property type="match status" value="1"/>
</dbReference>
<feature type="transmembrane region" description="Helical" evidence="9">
    <location>
        <begin position="123"/>
        <end position="149"/>
    </location>
</feature>
<feature type="domain" description="ABC transmembrane type-2" evidence="10">
    <location>
        <begin position="49"/>
        <end position="287"/>
    </location>
</feature>
<organism evidence="11 12">
    <name type="scientific">Demequina sediminis</name>
    <dbReference type="NCBI Taxonomy" id="1930058"/>
    <lineage>
        <taxon>Bacteria</taxon>
        <taxon>Bacillati</taxon>
        <taxon>Actinomycetota</taxon>
        <taxon>Actinomycetes</taxon>
        <taxon>Micrococcales</taxon>
        <taxon>Demequinaceae</taxon>
        <taxon>Demequina</taxon>
    </lineage>
</organism>
<evidence type="ECO:0000256" key="7">
    <source>
        <dbReference type="ARBA" id="ARBA00022989"/>
    </source>
</evidence>
<sequence length="295" mass="32422">MTEAALRPLPEGMERPGIARGLSSILAHRYLLTLLVRKELRVRYQASVLGLAWSYVKPGAQFAVFYFVMGGFLNLSRALPPFAIFLFSGIVIINLFTEILTNATRSIVQNGPLVRKIFLPRQLFPVSSVLVALVHFLPQLVILVIGALATGWRPDLVAVGAALLGILVTIALALGLGLIFAAVNVAFRDIENTVDLIAMVAVWFSPVLYSVSLVRDHFGPDSWLTHLYMANPLTIAVELFHRAFWYPAADVTLREEALVPDLMARGGIALAACLVLLVVGDRVFTRMSRKFAQEL</sequence>
<comment type="caution">
    <text evidence="11">The sequence shown here is derived from an EMBL/GenBank/DDBJ whole genome shotgun (WGS) entry which is preliminary data.</text>
</comment>
<evidence type="ECO:0000313" key="11">
    <source>
        <dbReference type="EMBL" id="GAA5518454.1"/>
    </source>
</evidence>
<evidence type="ECO:0000256" key="4">
    <source>
        <dbReference type="ARBA" id="ARBA00022475"/>
    </source>
</evidence>
<keyword evidence="7 9" id="KW-1133">Transmembrane helix</keyword>
<comment type="subcellular location">
    <subcellularLocation>
        <location evidence="1">Cell inner membrane</location>
        <topology evidence="1">Multi-pass membrane protein</topology>
    </subcellularLocation>
    <subcellularLocation>
        <location evidence="9">Cell membrane</location>
        <topology evidence="9">Multi-pass membrane protein</topology>
    </subcellularLocation>
</comment>
<evidence type="ECO:0000313" key="12">
    <source>
        <dbReference type="Proteomes" id="UP001426770"/>
    </source>
</evidence>
<keyword evidence="3 9" id="KW-0813">Transport</keyword>
<gene>
    <name evidence="11" type="ORF">Lsed01_00881</name>
</gene>
<dbReference type="InterPro" id="IPR047817">
    <property type="entry name" value="ABC2_TM_bact-type"/>
</dbReference>
<evidence type="ECO:0000256" key="5">
    <source>
        <dbReference type="ARBA" id="ARBA00022519"/>
    </source>
</evidence>
<comment type="similarity">
    <text evidence="2 9">Belongs to the ABC-2 integral membrane protein family.</text>
</comment>
<feature type="transmembrane region" description="Helical" evidence="9">
    <location>
        <begin position="161"/>
        <end position="187"/>
    </location>
</feature>
<keyword evidence="4 9" id="KW-1003">Cell membrane</keyword>
<keyword evidence="5" id="KW-0997">Cell inner membrane</keyword>
<dbReference type="EMBL" id="BAABRR010000003">
    <property type="protein sequence ID" value="GAA5518454.1"/>
    <property type="molecule type" value="Genomic_DNA"/>
</dbReference>
<keyword evidence="6 9" id="KW-0812">Transmembrane</keyword>
<keyword evidence="12" id="KW-1185">Reference proteome</keyword>
<feature type="transmembrane region" description="Helical" evidence="9">
    <location>
        <begin position="48"/>
        <end position="69"/>
    </location>
</feature>
<evidence type="ECO:0000256" key="8">
    <source>
        <dbReference type="ARBA" id="ARBA00023136"/>
    </source>
</evidence>
<dbReference type="RefSeq" id="WP_345378758.1">
    <property type="nucleotide sequence ID" value="NZ_BAABRR010000003.1"/>
</dbReference>
<proteinExistence type="inferred from homology"/>
<dbReference type="InterPro" id="IPR013525">
    <property type="entry name" value="ABC2_TM"/>
</dbReference>
<evidence type="ECO:0000256" key="3">
    <source>
        <dbReference type="ARBA" id="ARBA00022448"/>
    </source>
</evidence>
<evidence type="ECO:0000256" key="9">
    <source>
        <dbReference type="RuleBase" id="RU361157"/>
    </source>
</evidence>
<dbReference type="Proteomes" id="UP001426770">
    <property type="component" value="Unassembled WGS sequence"/>
</dbReference>
<keyword evidence="8 9" id="KW-0472">Membrane</keyword>
<feature type="transmembrane region" description="Helical" evidence="9">
    <location>
        <begin position="194"/>
        <end position="214"/>
    </location>
</feature>
<dbReference type="PANTHER" id="PTHR30413:SF8">
    <property type="entry name" value="TRANSPORT PERMEASE PROTEIN"/>
    <property type="match status" value="1"/>
</dbReference>
<protein>
    <recommendedName>
        <fullName evidence="9">Transport permease protein</fullName>
    </recommendedName>
</protein>
<dbReference type="Pfam" id="PF01061">
    <property type="entry name" value="ABC2_membrane"/>
    <property type="match status" value="1"/>
</dbReference>
<evidence type="ECO:0000256" key="1">
    <source>
        <dbReference type="ARBA" id="ARBA00004429"/>
    </source>
</evidence>
<reference evidence="11 12" key="1">
    <citation type="submission" date="2024-02" db="EMBL/GenBank/DDBJ databases">
        <title>Lysinimicrobium sediminis NBRC 112286.</title>
        <authorList>
            <person name="Ichikawa N."/>
            <person name="Katano-Makiyama Y."/>
            <person name="Hidaka K."/>
        </authorList>
    </citation>
    <scope>NUCLEOTIDE SEQUENCE [LARGE SCALE GENOMIC DNA]</scope>
    <source>
        <strain evidence="11 12">NBRC 112286</strain>
    </source>
</reference>
<evidence type="ECO:0000259" key="10">
    <source>
        <dbReference type="PROSITE" id="PS51012"/>
    </source>
</evidence>
<name>A0ABP9WF42_9MICO</name>